<feature type="transmembrane region" description="Helical" evidence="1">
    <location>
        <begin position="16"/>
        <end position="38"/>
    </location>
</feature>
<keyword evidence="1" id="KW-1133">Transmembrane helix</keyword>
<keyword evidence="1" id="KW-0812">Transmembrane</keyword>
<keyword evidence="1" id="KW-0472">Membrane</keyword>
<dbReference type="AlphaFoldDB" id="A0A4Q4Z8H4"/>
<dbReference type="Proteomes" id="UP000295198">
    <property type="component" value="Unassembled WGS sequence"/>
</dbReference>
<keyword evidence="3" id="KW-1185">Reference proteome</keyword>
<dbReference type="InterPro" id="IPR021741">
    <property type="entry name" value="DUF3311"/>
</dbReference>
<organism evidence="2 3">
    <name type="scientific">Nocardioides guangzhouensis</name>
    <dbReference type="NCBI Taxonomy" id="2497878"/>
    <lineage>
        <taxon>Bacteria</taxon>
        <taxon>Bacillati</taxon>
        <taxon>Actinomycetota</taxon>
        <taxon>Actinomycetes</taxon>
        <taxon>Propionibacteriales</taxon>
        <taxon>Nocardioidaceae</taxon>
        <taxon>Nocardioides</taxon>
    </lineage>
</organism>
<reference evidence="2 3" key="1">
    <citation type="submission" date="2019-01" db="EMBL/GenBank/DDBJ databases">
        <title>Nocardioides guangzhouensis sp. nov., an actinobacterium isolated from soil.</title>
        <authorList>
            <person name="Fu Y."/>
            <person name="Cai Y."/>
            <person name="Lin Z."/>
            <person name="Chen P."/>
        </authorList>
    </citation>
    <scope>NUCLEOTIDE SEQUENCE [LARGE SCALE GENOMIC DNA]</scope>
    <source>
        <strain evidence="2 3">130</strain>
    </source>
</reference>
<comment type="caution">
    <text evidence="2">The sequence shown here is derived from an EMBL/GenBank/DDBJ whole genome shotgun (WGS) entry which is preliminary data.</text>
</comment>
<feature type="transmembrane region" description="Helical" evidence="1">
    <location>
        <begin position="50"/>
        <end position="73"/>
    </location>
</feature>
<accession>A0A4Q4Z8H4</accession>
<name>A0A4Q4Z8H4_9ACTN</name>
<evidence type="ECO:0000313" key="3">
    <source>
        <dbReference type="Proteomes" id="UP000295198"/>
    </source>
</evidence>
<dbReference type="EMBL" id="SDKM01000032">
    <property type="protein sequence ID" value="RYP83501.1"/>
    <property type="molecule type" value="Genomic_DNA"/>
</dbReference>
<dbReference type="Pfam" id="PF11755">
    <property type="entry name" value="DUF3311"/>
    <property type="match status" value="1"/>
</dbReference>
<proteinExistence type="predicted"/>
<sequence length="89" mass="9953">MSDTDRASRRGGSSRGIWTVIVVLLAPAVLVPLYVPLYDKADPTLMGFPFFFWFQFLLIILVSAVTVLAYYLAKAADRARRAEERGRAS</sequence>
<dbReference type="RefSeq" id="WP_134719654.1">
    <property type="nucleotide sequence ID" value="NZ_SDKM01000032.1"/>
</dbReference>
<protein>
    <submittedName>
        <fullName evidence="2">DUF3311 domain-containing protein</fullName>
    </submittedName>
</protein>
<evidence type="ECO:0000256" key="1">
    <source>
        <dbReference type="SAM" id="Phobius"/>
    </source>
</evidence>
<evidence type="ECO:0000313" key="2">
    <source>
        <dbReference type="EMBL" id="RYP83501.1"/>
    </source>
</evidence>
<gene>
    <name evidence="2" type="ORF">EKO23_18715</name>
</gene>